<evidence type="ECO:0008006" key="3">
    <source>
        <dbReference type="Google" id="ProtNLM"/>
    </source>
</evidence>
<dbReference type="GeneID" id="301325537"/>
<reference evidence="1" key="1">
    <citation type="submission" date="2023-07" db="EMBL/GenBank/DDBJ databases">
        <title>Genomic Encyclopedia of Type Strains, Phase IV (KMG-IV): sequencing the most valuable type-strain genomes for metagenomic binning, comparative biology and taxonomic classification.</title>
        <authorList>
            <person name="Goeker M."/>
        </authorList>
    </citation>
    <scope>NUCLEOTIDE SEQUENCE [LARGE SCALE GENOMIC DNA]</scope>
    <source>
        <strain evidence="1">JSM 076093</strain>
    </source>
</reference>
<dbReference type="EMBL" id="JAUSWM010000002">
    <property type="protein sequence ID" value="MDQ0482520.1"/>
    <property type="molecule type" value="Genomic_DNA"/>
</dbReference>
<dbReference type="InterPro" id="IPR012334">
    <property type="entry name" value="Pectin_lyas_fold"/>
</dbReference>
<keyword evidence="2" id="KW-1185">Reference proteome</keyword>
<gene>
    <name evidence="1" type="ORF">QO000_001489</name>
</gene>
<dbReference type="RefSeq" id="WP_301550312.1">
    <property type="nucleotide sequence ID" value="NZ_JAQRMZ010000001.1"/>
</dbReference>
<name>A0ABU0JZK1_9BACL</name>
<evidence type="ECO:0000313" key="1">
    <source>
        <dbReference type="EMBL" id="MDQ0482520.1"/>
    </source>
</evidence>
<organism evidence="1 2">
    <name type="scientific">Guptibacillus hwajinpoensis</name>
    <dbReference type="NCBI Taxonomy" id="208199"/>
    <lineage>
        <taxon>Bacteria</taxon>
        <taxon>Bacillati</taxon>
        <taxon>Bacillota</taxon>
        <taxon>Bacilli</taxon>
        <taxon>Bacillales</taxon>
        <taxon>Guptibacillaceae</taxon>
        <taxon>Guptibacillus</taxon>
    </lineage>
</organism>
<dbReference type="Proteomes" id="UP001226720">
    <property type="component" value="Unassembled WGS sequence"/>
</dbReference>
<proteinExistence type="predicted"/>
<accession>A0ABU0JZK1</accession>
<sequence length="280" mass="30943">MVRVRADNFSAANDTAMIQAAIDYAVENNVKTVELIDRDYSITGPIVIKEGILLQFSYGSRFIVTGNFRVLELQRNASLVGAYIAIDDRAFNSPVIFLEGKYKYYNSWFKAHVRDATIVNWSGSHRGTGIQLYANGPGHEISFLLFENVKLVGLNIGIFLQAVQTQGGFSYVNANTFNDVVIDDCVKCISLVSGETIPNECSGNSFNNLQIQLSSATTNVLLTNGQYNVFDGMAWDLSNVPHNRSLVQLTSTSSYNTFAIRNIPASRVTNSGRQNKIEIL</sequence>
<dbReference type="SUPFAM" id="SSF51126">
    <property type="entry name" value="Pectin lyase-like"/>
    <property type="match status" value="1"/>
</dbReference>
<comment type="caution">
    <text evidence="1">The sequence shown here is derived from an EMBL/GenBank/DDBJ whole genome shotgun (WGS) entry which is preliminary data.</text>
</comment>
<dbReference type="InterPro" id="IPR011050">
    <property type="entry name" value="Pectin_lyase_fold/virulence"/>
</dbReference>
<dbReference type="Gene3D" id="2.160.20.10">
    <property type="entry name" value="Single-stranded right-handed beta-helix, Pectin lyase-like"/>
    <property type="match status" value="1"/>
</dbReference>
<protein>
    <recommendedName>
        <fullName evidence="3">Pectate lyase superfamily protein domain-containing protein</fullName>
    </recommendedName>
</protein>
<evidence type="ECO:0000313" key="2">
    <source>
        <dbReference type="Proteomes" id="UP001226720"/>
    </source>
</evidence>